<comment type="caution">
    <text evidence="1">The sequence shown here is derived from an EMBL/GenBank/DDBJ whole genome shotgun (WGS) entry which is preliminary data.</text>
</comment>
<evidence type="ECO:0000313" key="1">
    <source>
        <dbReference type="EMBL" id="GAA4823876.1"/>
    </source>
</evidence>
<evidence type="ECO:0000313" key="2">
    <source>
        <dbReference type="Proteomes" id="UP001501265"/>
    </source>
</evidence>
<keyword evidence="2" id="KW-1185">Reference proteome</keyword>
<organism evidence="1 2">
    <name type="scientific">Streptomyces ziwulingensis</name>
    <dbReference type="NCBI Taxonomy" id="1045501"/>
    <lineage>
        <taxon>Bacteria</taxon>
        <taxon>Bacillati</taxon>
        <taxon>Actinomycetota</taxon>
        <taxon>Actinomycetes</taxon>
        <taxon>Kitasatosporales</taxon>
        <taxon>Streptomycetaceae</taxon>
        <taxon>Streptomyces</taxon>
    </lineage>
</organism>
<gene>
    <name evidence="1" type="ORF">GCM10023220_66940</name>
</gene>
<name>A0ABP9D3Y7_9ACTN</name>
<protein>
    <submittedName>
        <fullName evidence="1">Uncharacterized protein</fullName>
    </submittedName>
</protein>
<reference evidence="2" key="1">
    <citation type="journal article" date="2019" name="Int. J. Syst. Evol. Microbiol.">
        <title>The Global Catalogue of Microorganisms (GCM) 10K type strain sequencing project: providing services to taxonomists for standard genome sequencing and annotation.</title>
        <authorList>
            <consortium name="The Broad Institute Genomics Platform"/>
            <consortium name="The Broad Institute Genome Sequencing Center for Infectious Disease"/>
            <person name="Wu L."/>
            <person name="Ma J."/>
        </authorList>
    </citation>
    <scope>NUCLEOTIDE SEQUENCE [LARGE SCALE GENOMIC DNA]</scope>
    <source>
        <strain evidence="2">JCM 18081</strain>
    </source>
</reference>
<proteinExistence type="predicted"/>
<dbReference type="EMBL" id="BAABIG010000089">
    <property type="protein sequence ID" value="GAA4823876.1"/>
    <property type="molecule type" value="Genomic_DNA"/>
</dbReference>
<dbReference type="Proteomes" id="UP001501265">
    <property type="component" value="Unassembled WGS sequence"/>
</dbReference>
<sequence>MDADDPRMSNVDCAIARIGYAHGRTGIQIAEQWIVSHVDALIAVREGRAKNPMAFPGYGEGTSEETARRIVARLLDAGWRPPDTECLDLPDTPEVAS</sequence>
<accession>A0ABP9D3Y7</accession>